<gene>
    <name evidence="1" type="ORF">A2160_01360</name>
</gene>
<dbReference type="SUPFAM" id="SSF50494">
    <property type="entry name" value="Trypsin-like serine proteases"/>
    <property type="match status" value="1"/>
</dbReference>
<dbReference type="EMBL" id="MEZK01000024">
    <property type="protein sequence ID" value="OGD62180.1"/>
    <property type="molecule type" value="Genomic_DNA"/>
</dbReference>
<evidence type="ECO:0000313" key="2">
    <source>
        <dbReference type="Proteomes" id="UP000177006"/>
    </source>
</evidence>
<dbReference type="InterPro" id="IPR009003">
    <property type="entry name" value="Peptidase_S1_PA"/>
</dbReference>
<comment type="caution">
    <text evidence="1">The sequence shown here is derived from an EMBL/GenBank/DDBJ whole genome shotgun (WGS) entry which is preliminary data.</text>
</comment>
<reference evidence="1 2" key="1">
    <citation type="journal article" date="2016" name="Nat. Commun.">
        <title>Thousands of microbial genomes shed light on interconnected biogeochemical processes in an aquifer system.</title>
        <authorList>
            <person name="Anantharaman K."/>
            <person name="Brown C.T."/>
            <person name="Hug L.A."/>
            <person name="Sharon I."/>
            <person name="Castelle C.J."/>
            <person name="Probst A.J."/>
            <person name="Thomas B.C."/>
            <person name="Singh A."/>
            <person name="Wilkins M.J."/>
            <person name="Karaoz U."/>
            <person name="Brodie E.L."/>
            <person name="Williams K.H."/>
            <person name="Hubbard S.S."/>
            <person name="Banfield J.F."/>
        </authorList>
    </citation>
    <scope>NUCLEOTIDE SEQUENCE [LARGE SCALE GENOMIC DNA]</scope>
</reference>
<sequence length="208" mass="21704">MTQEIKDLIAQNIVRVYAGGHSTYASGFVLASAEGDKVVVTAAHFIRKAGKKAGITRFTVSTGNEYLLLSGETITDVPFFPLPGGIDIAVAPITNDELSESRGLVVSQGLPETGSALQIVLKNGWGEPIPINGFLTQDNVNFPGKSLLTELPGSVGLKPHYLAHGDSGSPVVNLATGEVVATVVARAGVEDETGVIKNLMAGIVLLNR</sequence>
<evidence type="ECO:0000313" key="1">
    <source>
        <dbReference type="EMBL" id="OGD62180.1"/>
    </source>
</evidence>
<dbReference type="AlphaFoldDB" id="A0A1F5E4D2"/>
<dbReference type="Gene3D" id="2.40.10.10">
    <property type="entry name" value="Trypsin-like serine proteases"/>
    <property type="match status" value="2"/>
</dbReference>
<name>A0A1F5E4D2_9BACT</name>
<organism evidence="1 2">
    <name type="scientific">Candidatus Beckwithbacteria bacterium RBG_13_42_9</name>
    <dbReference type="NCBI Taxonomy" id="1797457"/>
    <lineage>
        <taxon>Bacteria</taxon>
        <taxon>Candidatus Beckwithiibacteriota</taxon>
    </lineage>
</organism>
<protein>
    <recommendedName>
        <fullName evidence="3">Serine protease</fullName>
    </recommendedName>
</protein>
<proteinExistence type="predicted"/>
<evidence type="ECO:0008006" key="3">
    <source>
        <dbReference type="Google" id="ProtNLM"/>
    </source>
</evidence>
<dbReference type="Proteomes" id="UP000177006">
    <property type="component" value="Unassembled WGS sequence"/>
</dbReference>
<dbReference type="InterPro" id="IPR043504">
    <property type="entry name" value="Peptidase_S1_PA_chymotrypsin"/>
</dbReference>
<accession>A0A1F5E4D2</accession>